<dbReference type="RefSeq" id="WP_189032353.1">
    <property type="nucleotide sequence ID" value="NZ_BMKR01000058.1"/>
</dbReference>
<dbReference type="Gene3D" id="3.40.50.10320">
    <property type="entry name" value="LmbE-like"/>
    <property type="match status" value="1"/>
</dbReference>
<gene>
    <name evidence="1" type="ORF">GCM10010912_66520</name>
</gene>
<evidence type="ECO:0000313" key="1">
    <source>
        <dbReference type="EMBL" id="GGG12820.1"/>
    </source>
</evidence>
<dbReference type="InterPro" id="IPR003737">
    <property type="entry name" value="GlcNAc_PI_deacetylase-related"/>
</dbReference>
<reference evidence="1" key="1">
    <citation type="journal article" date="2014" name="Int. J. Syst. Evol. Microbiol.">
        <title>Complete genome sequence of Corynebacterium casei LMG S-19264T (=DSM 44701T), isolated from a smear-ripened cheese.</title>
        <authorList>
            <consortium name="US DOE Joint Genome Institute (JGI-PGF)"/>
            <person name="Walter F."/>
            <person name="Albersmeier A."/>
            <person name="Kalinowski J."/>
            <person name="Ruckert C."/>
        </authorList>
    </citation>
    <scope>NUCLEOTIDE SEQUENCE</scope>
    <source>
        <strain evidence="1">CGMCC 1.16134</strain>
    </source>
</reference>
<dbReference type="AlphaFoldDB" id="A0A917D6M4"/>
<protein>
    <submittedName>
        <fullName evidence="1">GlcNAc-PI de-N-acetylase</fullName>
    </submittedName>
</protein>
<evidence type="ECO:0000313" key="2">
    <source>
        <dbReference type="Proteomes" id="UP000637643"/>
    </source>
</evidence>
<organism evidence="1 2">
    <name type="scientific">Paenibacillus albidus</name>
    <dbReference type="NCBI Taxonomy" id="2041023"/>
    <lineage>
        <taxon>Bacteria</taxon>
        <taxon>Bacillati</taxon>
        <taxon>Bacillota</taxon>
        <taxon>Bacilli</taxon>
        <taxon>Bacillales</taxon>
        <taxon>Paenibacillaceae</taxon>
        <taxon>Paenibacillus</taxon>
    </lineage>
</organism>
<proteinExistence type="predicted"/>
<dbReference type="InterPro" id="IPR024078">
    <property type="entry name" value="LmbE-like_dom_sf"/>
</dbReference>
<sequence>MNHHYLFVSAHLDDAIISCGDYIDSLVRAGHRVTVATVFTDTGTDLSQLARILHKKFGLSTDVMKARREEDLNACGLLGVDTIHLDLQECIYRKDRSGSPSYKKLEDLFRGDYETKLDVISKAAEVLSTRLCLTDYDRIYIPLAIGRHVDHGIVRIASEQATQSISDLEVSSRLIYYEDLPYLIYGQDTQWEIDLAHNLHPVYISLPRCSLKQKTAAILAYQSQIRLLWHSRREMLRQVVQHAHKYRPPGLRLEPSTYCFRLHAVGAPDHVPLATHVPANF</sequence>
<dbReference type="Pfam" id="PF02585">
    <property type="entry name" value="PIG-L"/>
    <property type="match status" value="1"/>
</dbReference>
<dbReference type="EMBL" id="BMKR01000058">
    <property type="protein sequence ID" value="GGG12820.1"/>
    <property type="molecule type" value="Genomic_DNA"/>
</dbReference>
<accession>A0A917D6M4</accession>
<name>A0A917D6M4_9BACL</name>
<dbReference type="Proteomes" id="UP000637643">
    <property type="component" value="Unassembled WGS sequence"/>
</dbReference>
<reference evidence="1" key="2">
    <citation type="submission" date="2020-09" db="EMBL/GenBank/DDBJ databases">
        <authorList>
            <person name="Sun Q."/>
            <person name="Zhou Y."/>
        </authorList>
    </citation>
    <scope>NUCLEOTIDE SEQUENCE</scope>
    <source>
        <strain evidence="1">CGMCC 1.16134</strain>
    </source>
</reference>
<comment type="caution">
    <text evidence="1">The sequence shown here is derived from an EMBL/GenBank/DDBJ whole genome shotgun (WGS) entry which is preliminary data.</text>
</comment>
<dbReference type="SUPFAM" id="SSF102588">
    <property type="entry name" value="LmbE-like"/>
    <property type="match status" value="1"/>
</dbReference>
<keyword evidence="2" id="KW-1185">Reference proteome</keyword>